<dbReference type="AlphaFoldDB" id="X1TB60"/>
<comment type="caution">
    <text evidence="1">The sequence shown here is derived from an EMBL/GenBank/DDBJ whole genome shotgun (WGS) entry which is preliminary data.</text>
</comment>
<proteinExistence type="predicted"/>
<name>X1TB60_9ZZZZ</name>
<gene>
    <name evidence="1" type="ORF">S12H4_13731</name>
</gene>
<dbReference type="EMBL" id="BARW01006536">
    <property type="protein sequence ID" value="GAI77264.1"/>
    <property type="molecule type" value="Genomic_DNA"/>
</dbReference>
<reference evidence="1" key="1">
    <citation type="journal article" date="2014" name="Front. Microbiol.">
        <title>High frequency of phylogenetically diverse reductive dehalogenase-homologous genes in deep subseafloor sedimentary metagenomes.</title>
        <authorList>
            <person name="Kawai M."/>
            <person name="Futagami T."/>
            <person name="Toyoda A."/>
            <person name="Takaki Y."/>
            <person name="Nishi S."/>
            <person name="Hori S."/>
            <person name="Arai W."/>
            <person name="Tsubouchi T."/>
            <person name="Morono Y."/>
            <person name="Uchiyama I."/>
            <person name="Ito T."/>
            <person name="Fujiyama A."/>
            <person name="Inagaki F."/>
            <person name="Takami H."/>
        </authorList>
    </citation>
    <scope>NUCLEOTIDE SEQUENCE</scope>
    <source>
        <strain evidence="1">Expedition CK06-06</strain>
    </source>
</reference>
<sequence length="81" mass="9329">MVTTDQNIYREAKELLDRKAGITWDEFQLFSLAVTPLTLLRASSEILLSKGLETIARKVEEGNRKEAMLRRRDKGIIHSQK</sequence>
<organism evidence="1">
    <name type="scientific">marine sediment metagenome</name>
    <dbReference type="NCBI Taxonomy" id="412755"/>
    <lineage>
        <taxon>unclassified sequences</taxon>
        <taxon>metagenomes</taxon>
        <taxon>ecological metagenomes</taxon>
    </lineage>
</organism>
<accession>X1TB60</accession>
<protein>
    <submittedName>
        <fullName evidence="1">Uncharacterized protein</fullName>
    </submittedName>
</protein>
<evidence type="ECO:0000313" key="1">
    <source>
        <dbReference type="EMBL" id="GAI77264.1"/>
    </source>
</evidence>